<dbReference type="EMBL" id="LAZR01005637">
    <property type="protein sequence ID" value="KKM98309.1"/>
    <property type="molecule type" value="Genomic_DNA"/>
</dbReference>
<gene>
    <name evidence="1" type="ORF">LCGC14_1159230</name>
</gene>
<organism evidence="1">
    <name type="scientific">marine sediment metagenome</name>
    <dbReference type="NCBI Taxonomy" id="412755"/>
    <lineage>
        <taxon>unclassified sequences</taxon>
        <taxon>metagenomes</taxon>
        <taxon>ecological metagenomes</taxon>
    </lineage>
</organism>
<proteinExistence type="predicted"/>
<reference evidence="1" key="1">
    <citation type="journal article" date="2015" name="Nature">
        <title>Complex archaea that bridge the gap between prokaryotes and eukaryotes.</title>
        <authorList>
            <person name="Spang A."/>
            <person name="Saw J.H."/>
            <person name="Jorgensen S.L."/>
            <person name="Zaremba-Niedzwiedzka K."/>
            <person name="Martijn J."/>
            <person name="Lind A.E."/>
            <person name="van Eijk R."/>
            <person name="Schleper C."/>
            <person name="Guy L."/>
            <person name="Ettema T.J."/>
        </authorList>
    </citation>
    <scope>NUCLEOTIDE SEQUENCE</scope>
</reference>
<dbReference type="AlphaFoldDB" id="A0A0F9LT58"/>
<sequence>MAKHTLILGVDGSGVARTIKVENTQVGVALLDAEPVADSTTDFEVGFELDVSAVKSFYLNSSQDILLETNAIDATGGNAISLLADIPYIWHVSAYDSFLLTLDVTVLYFTNASGAIATIDIVALYDASP</sequence>
<evidence type="ECO:0000313" key="1">
    <source>
        <dbReference type="EMBL" id="KKM98309.1"/>
    </source>
</evidence>
<protein>
    <submittedName>
        <fullName evidence="1">Uncharacterized protein</fullName>
    </submittedName>
</protein>
<comment type="caution">
    <text evidence="1">The sequence shown here is derived from an EMBL/GenBank/DDBJ whole genome shotgun (WGS) entry which is preliminary data.</text>
</comment>
<accession>A0A0F9LT58</accession>
<name>A0A0F9LT58_9ZZZZ</name>